<name>F1SYU1_9APIC</name>
<keyword evidence="5" id="KW-0732">Signal</keyword>
<feature type="signal peptide" evidence="5">
    <location>
        <begin position="1"/>
        <end position="21"/>
    </location>
</feature>
<dbReference type="PANTHER" id="PTHR12411">
    <property type="entry name" value="CYSTEINE PROTEASE FAMILY C1-RELATED"/>
    <property type="match status" value="1"/>
</dbReference>
<organism evidence="7">
    <name type="scientific">Plasmodium cynomolgi</name>
    <dbReference type="NCBI Taxonomy" id="5827"/>
    <lineage>
        <taxon>Eukaryota</taxon>
        <taxon>Sar</taxon>
        <taxon>Alveolata</taxon>
        <taxon>Apicomplexa</taxon>
        <taxon>Aconoidasida</taxon>
        <taxon>Haemosporida</taxon>
        <taxon>Plasmodiidae</taxon>
        <taxon>Plasmodium</taxon>
        <taxon>Plasmodium (Plasmodium)</taxon>
    </lineage>
</organism>
<evidence type="ECO:0000256" key="2">
    <source>
        <dbReference type="ARBA" id="ARBA00023145"/>
    </source>
</evidence>
<dbReference type="InterPro" id="IPR000668">
    <property type="entry name" value="Peptidase_C1A_C"/>
</dbReference>
<dbReference type="VEuPathDB" id="PlasmoDB:PCYB_042190"/>
<comment type="similarity">
    <text evidence="1">Belongs to the peptidase C1 family.</text>
</comment>
<evidence type="ECO:0000256" key="1">
    <source>
        <dbReference type="ARBA" id="ARBA00008455"/>
    </source>
</evidence>
<dbReference type="InterPro" id="IPR013128">
    <property type="entry name" value="Peptidase_C1A"/>
</dbReference>
<sequence>MNHRVCFTWAICALLGTDVGAKLVVDGLWTGSVSLSNASSKRTDAKRLPLYRGSDRGVSSEHSSDIETGSAVPHPAPNVAPRNADDAAGGGQPPQEVDHPLNRVTSVMAAPVSKRSEVEVRSALLKNHDGVKITGTCNAKFQLFLVPHISISVEAESNTIQLGRKLEVVTITKKQHKVVGSKSSPLLQFEEDEKFLLNQCAEGKAFKFVVIVKGEELILKWKVYEREPSATDNNKVDVRKYVLRNLGSPITSIQVHSGKEDNDVFLLESKAYLLRQDIPKTCERIATNCFLSGNVDIEGCFKCTLLWENTKLGSPCFSYLPPDVKHNYEQIKMKAQDEGDKEEAQLDEFIRRVLQMVQKMEKNNTPRKGKNKGDYPNDNLKELLLSYCQMMKKVDTSGTLEEHELGNEVDVLTNLEGLLRKHSNEEIAVLREKLKNPAICMKDADMWIVQKRGLALPTFEYKHLQRRRVTTPVDSKEDNKETDRRNVIKDMYIPGYRAVIDLSQKSEMNHSNPSGEMFCNEDYCDRWKDKNSCFSSIETEEQGNCNLSWLFASKTHLETIRCMKGYDHLGSSALYVANCSKRGNKSKCTSGSNPYEFLTIVEENGFLPPALLIPYSYADVGNGCPRKENHWQNLWANVKLLEPSDEPNSVSTKGYTSYESDDFRGNIDVFIDLVKREVRGKGSVMAYVKALGVLGYNMNGKEVHSLCGDKRPDHAVNIIGYGNYINTQGLKKSYWLVRNSWGKYWGDEGNFKVDMHGPADCQHNFIHTAAVFNLHVPMSEGPSKREAHLYNYYLKSSPDFLGNIYYKNIRRMSGVAEKGRTGRHQSLAVQGQEGQSDLLEGSTPSGTANQVDEPKGAREDAPKRGDQGKCMSEDPPIEVVNEELISESTLTLIPQAARREGQVEANPAPPLTVAASLPLRGDVLLVRDGTDEGSTEAATVEVLHILKHIKHGKVKLGIVTYGDESDISGDHSCSRSLAQDSEQLTECIQFCHNEWPNCRDEASPGYCLAQRRKTGDCFFCYV</sequence>
<feature type="chain" id="PRO_5003275645" evidence="5">
    <location>
        <begin position="22"/>
        <end position="1022"/>
    </location>
</feature>
<evidence type="ECO:0000256" key="5">
    <source>
        <dbReference type="SAM" id="SignalP"/>
    </source>
</evidence>
<dbReference type="EMBL" id="AB576872">
    <property type="protein sequence ID" value="BAK08399.1"/>
    <property type="molecule type" value="Genomic_DNA"/>
</dbReference>
<dbReference type="CDD" id="cd02619">
    <property type="entry name" value="Peptidase_C1"/>
    <property type="match status" value="1"/>
</dbReference>
<dbReference type="MEROPS" id="C01.984"/>
<dbReference type="AlphaFoldDB" id="F1SYU1"/>
<gene>
    <name evidence="7" type="primary">Pcy-SERA1</name>
</gene>
<dbReference type="SMART" id="SM00645">
    <property type="entry name" value="Pept_C1"/>
    <property type="match status" value="1"/>
</dbReference>
<feature type="domain" description="Peptidase C1A papain C-terminal" evidence="6">
    <location>
        <begin position="521"/>
        <end position="772"/>
    </location>
</feature>
<evidence type="ECO:0000256" key="4">
    <source>
        <dbReference type="SAM" id="MobiDB-lite"/>
    </source>
</evidence>
<evidence type="ECO:0000259" key="6">
    <source>
        <dbReference type="SMART" id="SM00645"/>
    </source>
</evidence>
<dbReference type="GO" id="GO:0008234">
    <property type="term" value="F:cysteine-type peptidase activity"/>
    <property type="evidence" value="ECO:0007669"/>
    <property type="project" value="InterPro"/>
</dbReference>
<dbReference type="Gene3D" id="3.90.70.10">
    <property type="entry name" value="Cysteine proteinases"/>
    <property type="match status" value="1"/>
</dbReference>
<dbReference type="SUPFAM" id="SSF54001">
    <property type="entry name" value="Cysteine proteinases"/>
    <property type="match status" value="1"/>
</dbReference>
<dbReference type="GO" id="GO:0006508">
    <property type="term" value="P:proteolysis"/>
    <property type="evidence" value="ECO:0007669"/>
    <property type="project" value="InterPro"/>
</dbReference>
<dbReference type="InterPro" id="IPR038765">
    <property type="entry name" value="Papain-like_cys_pep_sf"/>
</dbReference>
<keyword evidence="3" id="KW-0325">Glycoprotein</keyword>
<evidence type="ECO:0000256" key="3">
    <source>
        <dbReference type="ARBA" id="ARBA00023180"/>
    </source>
</evidence>
<feature type="region of interest" description="Disordered" evidence="4">
    <location>
        <begin position="817"/>
        <end position="874"/>
    </location>
</feature>
<feature type="compositionally biased region" description="Basic and acidic residues" evidence="4">
    <location>
        <begin position="46"/>
        <end position="65"/>
    </location>
</feature>
<evidence type="ECO:0000313" key="7">
    <source>
        <dbReference type="EMBL" id="BAK08399.1"/>
    </source>
</evidence>
<dbReference type="Pfam" id="PF00112">
    <property type="entry name" value="Peptidase_C1"/>
    <property type="match status" value="1"/>
</dbReference>
<dbReference type="OMA" id="YEFLTIV"/>
<keyword evidence="2" id="KW-0865">Zymogen</keyword>
<dbReference type="VEuPathDB" id="PlasmoDB:PcyM_0416000"/>
<protein>
    <submittedName>
        <fullName evidence="7">Putative papain-like cysteine prorease</fullName>
    </submittedName>
</protein>
<reference evidence="7" key="1">
    <citation type="journal article" date="2011" name="PLoS ONE">
        <title>Clues to Evolution of the SERA Multigene Family in 18 Plasmodium Species.</title>
        <authorList>
            <person name="Arisue N."/>
            <person name="Kawai S."/>
            <person name="Hirai M."/>
            <person name="Palacpac N.M.Q."/>
            <person name="Jia M."/>
            <person name="Kaneko A."/>
            <person name="Tanabe K."/>
            <person name="Horii T."/>
        </authorList>
    </citation>
    <scope>NUCLEOTIDE SEQUENCE</scope>
    <source>
        <strain evidence="7">Mulligan</strain>
    </source>
</reference>
<accession>F1SYU1</accession>
<feature type="compositionally biased region" description="Basic and acidic residues" evidence="4">
    <location>
        <begin position="852"/>
        <end position="867"/>
    </location>
</feature>
<feature type="region of interest" description="Disordered" evidence="4">
    <location>
        <begin position="46"/>
        <end position="99"/>
    </location>
</feature>
<proteinExistence type="inferred from homology"/>